<evidence type="ECO:0000256" key="1">
    <source>
        <dbReference type="SAM" id="MobiDB-lite"/>
    </source>
</evidence>
<dbReference type="Pfam" id="PF05773">
    <property type="entry name" value="RWD"/>
    <property type="match status" value="1"/>
</dbReference>
<dbReference type="GeneID" id="5000988"/>
<accession>A4RUD2</accession>
<gene>
    <name evidence="3" type="ORF">OSTLU_14596</name>
</gene>
<dbReference type="OMA" id="NTSNPCF"/>
<dbReference type="PROSITE" id="PS50908">
    <property type="entry name" value="RWD"/>
    <property type="match status" value="1"/>
</dbReference>
<dbReference type="GO" id="GO:0051246">
    <property type="term" value="P:regulation of protein metabolic process"/>
    <property type="evidence" value="ECO:0007669"/>
    <property type="project" value="UniProtKB-ARBA"/>
</dbReference>
<dbReference type="PANTHER" id="PTHR12292">
    <property type="entry name" value="RWD DOMAIN-CONTAINING PROTEIN"/>
    <property type="match status" value="1"/>
</dbReference>
<dbReference type="STRING" id="436017.A4RUD2"/>
<dbReference type="RefSeq" id="XP_001416650.1">
    <property type="nucleotide sequence ID" value="XM_001416613.1"/>
</dbReference>
<dbReference type="Gene3D" id="3.10.110.10">
    <property type="entry name" value="Ubiquitin Conjugating Enzyme"/>
    <property type="match status" value="1"/>
</dbReference>
<dbReference type="GO" id="GO:0009893">
    <property type="term" value="P:positive regulation of metabolic process"/>
    <property type="evidence" value="ECO:0007669"/>
    <property type="project" value="UniProtKB-ARBA"/>
</dbReference>
<feature type="domain" description="RWD" evidence="2">
    <location>
        <begin position="10"/>
        <end position="131"/>
    </location>
</feature>
<dbReference type="GO" id="GO:0033554">
    <property type="term" value="P:cellular response to stress"/>
    <property type="evidence" value="ECO:0007669"/>
    <property type="project" value="UniProtKB-ARBA"/>
</dbReference>
<sequence length="249" mass="27832">MERCAEEQAMEIEALESILMGDMRKLPDDSGDGIASIANCAQYQIEISAYGDNDSVPEDEDEDDAVLGLVFAHSETYPDEPPSLKCRSVRGLREHELADISAKVMKQASESVGAPMIFDLVQTCKEWMRRRVGASDVVDEETEEQLKARLEAEAEERLRQMRLVGTPVTPENFKAWQAAYMAEMGESLVPAESRVDGRLTGRRYFETRSAKELQDDLDAQDEDGDSIDGNDDDDDDFSSSDRSDSDRDD</sequence>
<dbReference type="OrthoDB" id="277175at2759"/>
<dbReference type="AlphaFoldDB" id="A4RUD2"/>
<protein>
    <recommendedName>
        <fullName evidence="2">RWD domain-containing protein</fullName>
    </recommendedName>
</protein>
<dbReference type="Proteomes" id="UP000001568">
    <property type="component" value="Chromosome 3"/>
</dbReference>
<feature type="compositionally biased region" description="Acidic residues" evidence="1">
    <location>
        <begin position="215"/>
        <end position="238"/>
    </location>
</feature>
<evidence type="ECO:0000259" key="2">
    <source>
        <dbReference type="PROSITE" id="PS50908"/>
    </source>
</evidence>
<dbReference type="Pfam" id="PF16543">
    <property type="entry name" value="DFRP_C"/>
    <property type="match status" value="1"/>
</dbReference>
<dbReference type="SMART" id="SM00591">
    <property type="entry name" value="RWD"/>
    <property type="match status" value="1"/>
</dbReference>
<dbReference type="InterPro" id="IPR040213">
    <property type="entry name" value="GIR2-like"/>
</dbReference>
<dbReference type="FunFam" id="3.10.110.10:FF:000050">
    <property type="entry name" value="eIF-2-alpha kinase GCN2"/>
    <property type="match status" value="1"/>
</dbReference>
<dbReference type="eggNOG" id="KOG4018">
    <property type="taxonomic scope" value="Eukaryota"/>
</dbReference>
<dbReference type="InterPro" id="IPR006575">
    <property type="entry name" value="RWD_dom"/>
</dbReference>
<evidence type="ECO:0000313" key="3">
    <source>
        <dbReference type="EMBL" id="ABO94943.1"/>
    </source>
</evidence>
<dbReference type="SUPFAM" id="SSF54495">
    <property type="entry name" value="UBC-like"/>
    <property type="match status" value="1"/>
</dbReference>
<name>A4RUD2_OSTLU</name>
<dbReference type="CDD" id="cd23823">
    <property type="entry name" value="RWD_GCN2"/>
    <property type="match status" value="1"/>
</dbReference>
<proteinExistence type="predicted"/>
<dbReference type="EMBL" id="CP000583">
    <property type="protein sequence ID" value="ABO94943.1"/>
    <property type="molecule type" value="Genomic_DNA"/>
</dbReference>
<keyword evidence="4" id="KW-1185">Reference proteome</keyword>
<dbReference type="GO" id="GO:0010468">
    <property type="term" value="P:regulation of gene expression"/>
    <property type="evidence" value="ECO:0007669"/>
    <property type="project" value="UniProtKB-ARBA"/>
</dbReference>
<organism evidence="3 4">
    <name type="scientific">Ostreococcus lucimarinus (strain CCE9901)</name>
    <dbReference type="NCBI Taxonomy" id="436017"/>
    <lineage>
        <taxon>Eukaryota</taxon>
        <taxon>Viridiplantae</taxon>
        <taxon>Chlorophyta</taxon>
        <taxon>Mamiellophyceae</taxon>
        <taxon>Mamiellales</taxon>
        <taxon>Bathycoccaceae</taxon>
        <taxon>Ostreococcus</taxon>
    </lineage>
</organism>
<reference evidence="3 4" key="1">
    <citation type="journal article" date="2007" name="Proc. Natl. Acad. Sci. U.S.A.">
        <title>The tiny eukaryote Ostreococcus provides genomic insights into the paradox of plankton speciation.</title>
        <authorList>
            <person name="Palenik B."/>
            <person name="Grimwood J."/>
            <person name="Aerts A."/>
            <person name="Rouze P."/>
            <person name="Salamov A."/>
            <person name="Putnam N."/>
            <person name="Dupont C."/>
            <person name="Jorgensen R."/>
            <person name="Derelle E."/>
            <person name="Rombauts S."/>
            <person name="Zhou K."/>
            <person name="Otillar R."/>
            <person name="Merchant S.S."/>
            <person name="Podell S."/>
            <person name="Gaasterland T."/>
            <person name="Napoli C."/>
            <person name="Gendler K."/>
            <person name="Manuell A."/>
            <person name="Tai V."/>
            <person name="Vallon O."/>
            <person name="Piganeau G."/>
            <person name="Jancek S."/>
            <person name="Heijde M."/>
            <person name="Jabbari K."/>
            <person name="Bowler C."/>
            <person name="Lohr M."/>
            <person name="Robbens S."/>
            <person name="Werner G."/>
            <person name="Dubchak I."/>
            <person name="Pazour G.J."/>
            <person name="Ren Q."/>
            <person name="Paulsen I."/>
            <person name="Delwiche C."/>
            <person name="Schmutz J."/>
            <person name="Rokhsar D."/>
            <person name="Van de Peer Y."/>
            <person name="Moreau H."/>
            <person name="Grigoriev I.V."/>
        </authorList>
    </citation>
    <scope>NUCLEOTIDE SEQUENCE [LARGE SCALE GENOMIC DNA]</scope>
    <source>
        <strain evidence="3 4">CCE9901</strain>
    </source>
</reference>
<dbReference type="HOGENOM" id="CLU_084528_2_0_1"/>
<dbReference type="KEGG" id="olu:OSTLU_14596"/>
<dbReference type="InterPro" id="IPR032378">
    <property type="entry name" value="ZC3H15/TMA46_C"/>
</dbReference>
<feature type="region of interest" description="Disordered" evidence="1">
    <location>
        <begin position="209"/>
        <end position="249"/>
    </location>
</feature>
<feature type="compositionally biased region" description="Basic and acidic residues" evidence="1">
    <location>
        <begin position="239"/>
        <end position="249"/>
    </location>
</feature>
<evidence type="ECO:0000313" key="4">
    <source>
        <dbReference type="Proteomes" id="UP000001568"/>
    </source>
</evidence>
<dbReference type="Gramene" id="ABO94943">
    <property type="protein sequence ID" value="ABO94943"/>
    <property type="gene ID" value="OSTLU_14596"/>
</dbReference>
<dbReference type="InterPro" id="IPR016135">
    <property type="entry name" value="UBQ-conjugating_enzyme/RWD"/>
</dbReference>